<evidence type="ECO:0000256" key="5">
    <source>
        <dbReference type="ARBA" id="ARBA00023136"/>
    </source>
</evidence>
<feature type="domain" description="G-protein coupled receptors family 1 profile" evidence="11">
    <location>
        <begin position="346"/>
        <end position="602"/>
    </location>
</feature>
<organism evidence="12 13">
    <name type="scientific">Merluccius polli</name>
    <name type="common">Benguela hake</name>
    <name type="synonym">Merluccius cadenati</name>
    <dbReference type="NCBI Taxonomy" id="89951"/>
    <lineage>
        <taxon>Eukaryota</taxon>
        <taxon>Metazoa</taxon>
        <taxon>Chordata</taxon>
        <taxon>Craniata</taxon>
        <taxon>Vertebrata</taxon>
        <taxon>Euteleostomi</taxon>
        <taxon>Actinopterygii</taxon>
        <taxon>Neopterygii</taxon>
        <taxon>Teleostei</taxon>
        <taxon>Neoteleostei</taxon>
        <taxon>Acanthomorphata</taxon>
        <taxon>Zeiogadaria</taxon>
        <taxon>Gadariae</taxon>
        <taxon>Gadiformes</taxon>
        <taxon>Gadoidei</taxon>
        <taxon>Merlucciidae</taxon>
        <taxon>Merluccius</taxon>
    </lineage>
</organism>
<evidence type="ECO:0000313" key="12">
    <source>
        <dbReference type="EMBL" id="KAK0150953.1"/>
    </source>
</evidence>
<keyword evidence="2 8" id="KW-0812">Transmembrane</keyword>
<dbReference type="InterPro" id="IPR017452">
    <property type="entry name" value="GPCR_Rhodpsn_7TM"/>
</dbReference>
<comment type="caution">
    <text evidence="12">The sequence shown here is derived from an EMBL/GenBank/DDBJ whole genome shotgun (WGS) entry which is preliminary data.</text>
</comment>
<dbReference type="GO" id="GO:0004930">
    <property type="term" value="F:G protein-coupled receptor activity"/>
    <property type="evidence" value="ECO:0007669"/>
    <property type="project" value="UniProtKB-KW"/>
</dbReference>
<keyword evidence="13" id="KW-1185">Reference proteome</keyword>
<keyword evidence="7 8" id="KW-0807">Transducer</keyword>
<dbReference type="PROSITE" id="PS00237">
    <property type="entry name" value="G_PROTEIN_RECEP_F1_1"/>
    <property type="match status" value="2"/>
</dbReference>
<evidence type="ECO:0000256" key="2">
    <source>
        <dbReference type="ARBA" id="ARBA00022692"/>
    </source>
</evidence>
<accession>A0AA47N222</accession>
<feature type="compositionally biased region" description="Polar residues" evidence="9">
    <location>
        <begin position="631"/>
        <end position="646"/>
    </location>
</feature>
<reference evidence="12" key="1">
    <citation type="journal article" date="2023" name="Front. Mar. Sci.">
        <title>A new Merluccius polli reference genome to investigate the effects of global change in West African waters.</title>
        <authorList>
            <person name="Mateo J.L."/>
            <person name="Blanco-Fernandez C."/>
            <person name="Garcia-Vazquez E."/>
            <person name="Machado-Schiaffino G."/>
        </authorList>
    </citation>
    <scope>NUCLEOTIDE SEQUENCE</scope>
    <source>
        <strain evidence="12">C29</strain>
        <tissue evidence="12">Fin</tissue>
    </source>
</reference>
<comment type="similarity">
    <text evidence="8">Belongs to the G-protein coupled receptor 1 family.</text>
</comment>
<evidence type="ECO:0000256" key="8">
    <source>
        <dbReference type="RuleBase" id="RU000688"/>
    </source>
</evidence>
<keyword evidence="4 8" id="KW-0297">G-protein coupled receptor</keyword>
<evidence type="ECO:0000256" key="4">
    <source>
        <dbReference type="ARBA" id="ARBA00023040"/>
    </source>
</evidence>
<feature type="transmembrane region" description="Helical" evidence="10">
    <location>
        <begin position="219"/>
        <end position="245"/>
    </location>
</feature>
<feature type="transmembrane region" description="Helical" evidence="10">
    <location>
        <begin position="179"/>
        <end position="199"/>
    </location>
</feature>
<evidence type="ECO:0000256" key="7">
    <source>
        <dbReference type="ARBA" id="ARBA00023224"/>
    </source>
</evidence>
<gene>
    <name evidence="12" type="primary">HCAR3_1</name>
    <name evidence="12" type="ORF">N1851_007897</name>
</gene>
<evidence type="ECO:0000256" key="3">
    <source>
        <dbReference type="ARBA" id="ARBA00022989"/>
    </source>
</evidence>
<feature type="transmembrane region" description="Helical" evidence="10">
    <location>
        <begin position="49"/>
        <end position="66"/>
    </location>
</feature>
<sequence>MRCFYQTSMLISVLPPLLLVDLILGAFSNGLSLWIFIFHLKPWKSSTVLLFNLALADFLLNMILPFRTSYYFSEMNWKFGHAFCNVSLQMLAMNRTGSIVFLTCVALDRYVHVVHPHHPLNSLSKTKAACGAAILWLVTFSMTAHLLFLPQHNTTDCESFVIYTDTKDIGFGLPWHRSMLVFSFYLPLAVIVFCTCSIFSQLRRRQLTQQVRIKKALWFIMMVVVVFVVCFLPNNITMLLIWFHGGQIASGQEQVCEDMENLNTVFYMTICLTYLNSALDPLIYYYSIPTFKNMCRRALHLGRASDTGEDTTQRPKNNMRCFYQTSMLIRMLPPLLLVDFILGAFSNGLSLWIFIFHLKPWKSSTVLLFNLALADFLLNMILPFRTSYYFSEMNWKFGHAFCNVSLQMVAMNRTGSIVFLTCVALDRYVHVVHPHHPLNSLSKTKAACGAAILWLVTFSMTAQLLFLPQHNTTDCESFVIYTDTKDIGFGLLWHRSMLVFSFYLPLAVIVFCTCSIFSQLRRRQLTQQVRIKKALWFIMMVVVVFVVCFLPNNITMLLIWFHGGQIASGQEQVCEDMENLNTVFYMTICLTYLNSALDPLIYYYSIPTFKNMCRRALHLGRASDTGEDTTQRPQSQEQSTHSTNRL</sequence>
<dbReference type="PANTHER" id="PTHR46048:SF6">
    <property type="entry name" value="HYDROXYCARBOXYLIC ACID RECEPTOR 2"/>
    <property type="match status" value="1"/>
</dbReference>
<dbReference type="SUPFAM" id="SSF81321">
    <property type="entry name" value="Family A G protein-coupled receptor-like"/>
    <property type="match status" value="2"/>
</dbReference>
<dbReference type="AlphaFoldDB" id="A0AA47N222"/>
<evidence type="ECO:0000259" key="11">
    <source>
        <dbReference type="PROSITE" id="PS50262"/>
    </source>
</evidence>
<dbReference type="PROSITE" id="PS50262">
    <property type="entry name" value="G_PROTEIN_RECEP_F1_2"/>
    <property type="match status" value="2"/>
</dbReference>
<comment type="subcellular location">
    <subcellularLocation>
        <location evidence="1">Membrane</location>
        <topology evidence="1">Multi-pass membrane protein</topology>
    </subcellularLocation>
</comment>
<dbReference type="GO" id="GO:0005886">
    <property type="term" value="C:plasma membrane"/>
    <property type="evidence" value="ECO:0007669"/>
    <property type="project" value="TreeGrafter"/>
</dbReference>
<dbReference type="PRINTS" id="PR00237">
    <property type="entry name" value="GPCRRHODOPSN"/>
</dbReference>
<dbReference type="EMBL" id="JAOPHQ010001426">
    <property type="protein sequence ID" value="KAK0150953.1"/>
    <property type="molecule type" value="Genomic_DNA"/>
</dbReference>
<keyword evidence="5 10" id="KW-0472">Membrane</keyword>
<dbReference type="InterPro" id="IPR051893">
    <property type="entry name" value="HCARs"/>
</dbReference>
<keyword evidence="6 8" id="KW-0675">Receptor</keyword>
<keyword evidence="3 10" id="KW-1133">Transmembrane helix</keyword>
<feature type="transmembrane region" description="Helical" evidence="10">
    <location>
        <begin position="583"/>
        <end position="605"/>
    </location>
</feature>
<protein>
    <submittedName>
        <fullName evidence="12">Hydroxycarboxylic acid receptor 3</fullName>
    </submittedName>
</protein>
<evidence type="ECO:0000256" key="1">
    <source>
        <dbReference type="ARBA" id="ARBA00004141"/>
    </source>
</evidence>
<feature type="transmembrane region" description="Helical" evidence="10">
    <location>
        <begin position="537"/>
        <end position="563"/>
    </location>
</feature>
<dbReference type="InterPro" id="IPR000276">
    <property type="entry name" value="GPCR_Rhodpsn"/>
</dbReference>
<feature type="transmembrane region" description="Helical" evidence="10">
    <location>
        <begin position="446"/>
        <end position="466"/>
    </location>
</feature>
<name>A0AA47N222_MERPO</name>
<evidence type="ECO:0000313" key="13">
    <source>
        <dbReference type="Proteomes" id="UP001174136"/>
    </source>
</evidence>
<feature type="transmembrane region" description="Helical" evidence="10">
    <location>
        <begin position="367"/>
        <end position="384"/>
    </location>
</feature>
<feature type="transmembrane region" description="Helical" evidence="10">
    <location>
        <begin position="17"/>
        <end position="37"/>
    </location>
</feature>
<feature type="transmembrane region" description="Helical" evidence="10">
    <location>
        <begin position="128"/>
        <end position="148"/>
    </location>
</feature>
<feature type="domain" description="G-protein coupled receptors family 1 profile" evidence="11">
    <location>
        <begin position="28"/>
        <end position="284"/>
    </location>
</feature>
<dbReference type="PANTHER" id="PTHR46048">
    <property type="entry name" value="HYDROXYCARBOXYLIC ACID RECEPTOR 2"/>
    <property type="match status" value="1"/>
</dbReference>
<evidence type="ECO:0000256" key="10">
    <source>
        <dbReference type="SAM" id="Phobius"/>
    </source>
</evidence>
<feature type="transmembrane region" description="Helical" evidence="10">
    <location>
        <begin position="497"/>
        <end position="517"/>
    </location>
</feature>
<evidence type="ECO:0000256" key="9">
    <source>
        <dbReference type="SAM" id="MobiDB-lite"/>
    </source>
</evidence>
<proteinExistence type="inferred from homology"/>
<feature type="transmembrane region" description="Helical" evidence="10">
    <location>
        <begin position="335"/>
        <end position="355"/>
    </location>
</feature>
<dbReference type="Gene3D" id="1.20.1070.10">
    <property type="entry name" value="Rhodopsin 7-helix transmembrane proteins"/>
    <property type="match status" value="2"/>
</dbReference>
<evidence type="ECO:0000256" key="6">
    <source>
        <dbReference type="ARBA" id="ARBA00023170"/>
    </source>
</evidence>
<feature type="transmembrane region" description="Helical" evidence="10">
    <location>
        <begin position="265"/>
        <end position="287"/>
    </location>
</feature>
<feature type="transmembrane region" description="Helical" evidence="10">
    <location>
        <begin position="86"/>
        <end position="107"/>
    </location>
</feature>
<feature type="region of interest" description="Disordered" evidence="9">
    <location>
        <begin position="623"/>
        <end position="646"/>
    </location>
</feature>
<dbReference type="Pfam" id="PF00001">
    <property type="entry name" value="7tm_1"/>
    <property type="match status" value="2"/>
</dbReference>
<dbReference type="Proteomes" id="UP001174136">
    <property type="component" value="Unassembled WGS sequence"/>
</dbReference>